<feature type="domain" description="Ataxin-10" evidence="9">
    <location>
        <begin position="581"/>
        <end position="678"/>
    </location>
</feature>
<dbReference type="GO" id="GO:0051301">
    <property type="term" value="P:cell division"/>
    <property type="evidence" value="ECO:0007669"/>
    <property type="project" value="UniProtKB-KW"/>
</dbReference>
<evidence type="ECO:0000256" key="7">
    <source>
        <dbReference type="SAM" id="MobiDB-lite"/>
    </source>
</evidence>
<dbReference type="OrthoDB" id="379794at2759"/>
<proteinExistence type="inferred from homology"/>
<feature type="compositionally biased region" description="Low complexity" evidence="7">
    <location>
        <begin position="186"/>
        <end position="214"/>
    </location>
</feature>
<dbReference type="GO" id="GO:0005829">
    <property type="term" value="C:cytosol"/>
    <property type="evidence" value="ECO:0007669"/>
    <property type="project" value="TreeGrafter"/>
</dbReference>
<evidence type="ECO:0000256" key="4">
    <source>
        <dbReference type="ARBA" id="ARBA00044746"/>
    </source>
</evidence>
<keyword evidence="3" id="KW-0131">Cell cycle</keyword>
<comment type="function">
    <text evidence="4">May play a role in the regulation of cytokinesis.</text>
</comment>
<dbReference type="AlphaFoldDB" id="A0A3N4JF04"/>
<feature type="chain" id="PRO_5017938489" description="Ataxin-10 homolog" evidence="8">
    <location>
        <begin position="18"/>
        <end position="689"/>
    </location>
</feature>
<evidence type="ECO:0000259" key="9">
    <source>
        <dbReference type="Pfam" id="PF09759"/>
    </source>
</evidence>
<accession>A0A3N4JF04</accession>
<dbReference type="InterPro" id="IPR011989">
    <property type="entry name" value="ARM-like"/>
</dbReference>
<dbReference type="Gene3D" id="1.25.10.10">
    <property type="entry name" value="Leucine-rich Repeat Variant"/>
    <property type="match status" value="1"/>
</dbReference>
<dbReference type="InterPro" id="IPR016024">
    <property type="entry name" value="ARM-type_fold"/>
</dbReference>
<feature type="region of interest" description="Disordered" evidence="7">
    <location>
        <begin position="540"/>
        <end position="573"/>
    </location>
</feature>
<keyword evidence="8" id="KW-0732">Signal</keyword>
<dbReference type="InterPro" id="IPR019156">
    <property type="entry name" value="Ataxin-10_domain"/>
</dbReference>
<name>A0A3N4JF04_9PEZI</name>
<dbReference type="PANTHER" id="PTHR13255:SF0">
    <property type="entry name" value="ATAXIN-10"/>
    <property type="match status" value="1"/>
</dbReference>
<gene>
    <name evidence="10" type="ORF">L873DRAFT_1693278</name>
</gene>
<feature type="signal peptide" evidence="8">
    <location>
        <begin position="1"/>
        <end position="17"/>
    </location>
</feature>
<evidence type="ECO:0000256" key="2">
    <source>
        <dbReference type="ARBA" id="ARBA00022618"/>
    </source>
</evidence>
<evidence type="ECO:0000313" key="11">
    <source>
        <dbReference type="Proteomes" id="UP000276215"/>
    </source>
</evidence>
<keyword evidence="11" id="KW-1185">Reference proteome</keyword>
<feature type="compositionally biased region" description="Acidic residues" evidence="7">
    <location>
        <begin position="543"/>
        <end position="565"/>
    </location>
</feature>
<evidence type="ECO:0000313" key="10">
    <source>
        <dbReference type="EMBL" id="RPA96829.1"/>
    </source>
</evidence>
<evidence type="ECO:0000256" key="5">
    <source>
        <dbReference type="ARBA" id="ARBA00044801"/>
    </source>
</evidence>
<reference evidence="10 11" key="1">
    <citation type="journal article" date="2018" name="Nat. Ecol. Evol.">
        <title>Pezizomycetes genomes reveal the molecular basis of ectomycorrhizal truffle lifestyle.</title>
        <authorList>
            <person name="Murat C."/>
            <person name="Payen T."/>
            <person name="Noel B."/>
            <person name="Kuo A."/>
            <person name="Morin E."/>
            <person name="Chen J."/>
            <person name="Kohler A."/>
            <person name="Krizsan K."/>
            <person name="Balestrini R."/>
            <person name="Da Silva C."/>
            <person name="Montanini B."/>
            <person name="Hainaut M."/>
            <person name="Levati E."/>
            <person name="Barry K.W."/>
            <person name="Belfiori B."/>
            <person name="Cichocki N."/>
            <person name="Clum A."/>
            <person name="Dockter R.B."/>
            <person name="Fauchery L."/>
            <person name="Guy J."/>
            <person name="Iotti M."/>
            <person name="Le Tacon F."/>
            <person name="Lindquist E.A."/>
            <person name="Lipzen A."/>
            <person name="Malagnac F."/>
            <person name="Mello A."/>
            <person name="Molinier V."/>
            <person name="Miyauchi S."/>
            <person name="Poulain J."/>
            <person name="Riccioni C."/>
            <person name="Rubini A."/>
            <person name="Sitrit Y."/>
            <person name="Splivallo R."/>
            <person name="Traeger S."/>
            <person name="Wang M."/>
            <person name="Zifcakova L."/>
            <person name="Wipf D."/>
            <person name="Zambonelli A."/>
            <person name="Paolocci F."/>
            <person name="Nowrousian M."/>
            <person name="Ottonello S."/>
            <person name="Baldrian P."/>
            <person name="Spatafora J.W."/>
            <person name="Henrissat B."/>
            <person name="Nagy L.G."/>
            <person name="Aury J.M."/>
            <person name="Wincker P."/>
            <person name="Grigoriev I.V."/>
            <person name="Bonfante P."/>
            <person name="Martin F.M."/>
        </authorList>
    </citation>
    <scope>NUCLEOTIDE SEQUENCE [LARGE SCALE GENOMIC DNA]</scope>
    <source>
        <strain evidence="10 11">120613-1</strain>
    </source>
</reference>
<dbReference type="Proteomes" id="UP000276215">
    <property type="component" value="Unassembled WGS sequence"/>
</dbReference>
<keyword evidence="2" id="KW-0132">Cell division</keyword>
<protein>
    <recommendedName>
        <fullName evidence="5">Ataxin-10 homolog</fullName>
    </recommendedName>
    <alternativeName>
        <fullName evidence="6">Copper transport protein 86</fullName>
    </alternativeName>
</protein>
<comment type="similarity">
    <text evidence="1">Belongs to the ataxin-10 family.</text>
</comment>
<feature type="compositionally biased region" description="Basic and acidic residues" evidence="7">
    <location>
        <begin position="518"/>
        <end position="527"/>
    </location>
</feature>
<evidence type="ECO:0000256" key="8">
    <source>
        <dbReference type="SAM" id="SignalP"/>
    </source>
</evidence>
<feature type="region of interest" description="Disordered" evidence="7">
    <location>
        <begin position="186"/>
        <end position="216"/>
    </location>
</feature>
<evidence type="ECO:0000256" key="1">
    <source>
        <dbReference type="ARBA" id="ARBA00008384"/>
    </source>
</evidence>
<dbReference type="STRING" id="1336337.A0A3N4JF04"/>
<dbReference type="SUPFAM" id="SSF48371">
    <property type="entry name" value="ARM repeat"/>
    <property type="match status" value="1"/>
</dbReference>
<dbReference type="PANTHER" id="PTHR13255">
    <property type="entry name" value="ATAXIN-10"/>
    <property type="match status" value="1"/>
</dbReference>
<dbReference type="EMBL" id="ML120411">
    <property type="protein sequence ID" value="RPA96829.1"/>
    <property type="molecule type" value="Genomic_DNA"/>
</dbReference>
<dbReference type="Pfam" id="PF09759">
    <property type="entry name" value="Atx10homo_assoc"/>
    <property type="match status" value="1"/>
</dbReference>
<organism evidence="10 11">
    <name type="scientific">Choiromyces venosus 120613-1</name>
    <dbReference type="NCBI Taxonomy" id="1336337"/>
    <lineage>
        <taxon>Eukaryota</taxon>
        <taxon>Fungi</taxon>
        <taxon>Dikarya</taxon>
        <taxon>Ascomycota</taxon>
        <taxon>Pezizomycotina</taxon>
        <taxon>Pezizomycetes</taxon>
        <taxon>Pezizales</taxon>
        <taxon>Tuberaceae</taxon>
        <taxon>Choiromyces</taxon>
    </lineage>
</organism>
<sequence length="689" mass="77207">MSLLPELLLTVLFGAQASFTHPGIILPSKELLGDSELKAIIKRTQKSREAREILGFSPRIWEALTETLRAGNDQLMFNKYNLVPRVRDLVILGRNLLATKEKAQNYASDEGFEAEVRRLLDICVEKASRPIAANIDKQTHETEMHIKGNYKKLMITTLQFLNNLMSQNETRKLHVWLHMFGTPAASAPPNTASTTKGSQKTKGKNSQASKSSSGSGIGFSGSTALGVTSSHKETVAKCNFLSAGFNAKYYKPGFLTEVPRLLQPDEIQPLAMMIQNGVVPLEGTDHAMQAVRCKLLLAQGYGRSLLREILVFLGAWEVDEDDFCFKVMTQVTEAILLNGLIPYTYESFRDEKDIVTPAQSVLLKLLAAVYRQPETGRDHSTNSSSAYSFSLSSQSMLSGSSTSSVTDFGEAFDPPPIIENSIPTFFVAVLRKQVIPPTTRIIKLQWAIREGKTTKDTFEFSLWDLDRIYEGLYQFFELLGLVGDLVIFLKELDKAIPRWVASKSIPQPPSPSPSYTQQKEKEESDKAMKVNEAYRVERPFDVYPDDNGEGGSGDESEEVDDEEPNDDRGLSEPEEFTWPHIKRYLVMLLSSFSWQNKAVQDLVREKGGLQAVLNQCMIDDDNPYIREHAILCIRNLLENNSENQKVVKELEAVQAIPNEVLDRHGYEHYIDDAGRVQLRKVKGKGVSPK</sequence>
<feature type="region of interest" description="Disordered" evidence="7">
    <location>
        <begin position="502"/>
        <end position="527"/>
    </location>
</feature>
<evidence type="ECO:0000256" key="6">
    <source>
        <dbReference type="ARBA" id="ARBA00044805"/>
    </source>
</evidence>
<evidence type="ECO:0000256" key="3">
    <source>
        <dbReference type="ARBA" id="ARBA00023306"/>
    </source>
</evidence>
<dbReference type="InterPro" id="IPR051374">
    <property type="entry name" value="Ataxin-10/CTR86_families"/>
</dbReference>